<protein>
    <recommendedName>
        <fullName evidence="6">Tle cognate immunity protein 4 C-terminal domain-containing protein</fullName>
    </recommendedName>
</protein>
<dbReference type="EMBL" id="JTDB02000002">
    <property type="protein sequence ID" value="NLP60920.1"/>
    <property type="molecule type" value="Genomic_DNA"/>
</dbReference>
<evidence type="ECO:0000256" key="1">
    <source>
        <dbReference type="SAM" id="SignalP"/>
    </source>
</evidence>
<gene>
    <name evidence="4" type="ORF">NH14_007080</name>
</gene>
<dbReference type="Pfam" id="PF18443">
    <property type="entry name" value="Tli4_N"/>
    <property type="match status" value="1"/>
</dbReference>
<evidence type="ECO:0000259" key="3">
    <source>
        <dbReference type="Pfam" id="PF18443"/>
    </source>
</evidence>
<dbReference type="Proteomes" id="UP000030460">
    <property type="component" value="Unassembled WGS sequence"/>
</dbReference>
<feature type="domain" description="Tle cognate immunity protein 4 C-terminal" evidence="2">
    <location>
        <begin position="194"/>
        <end position="358"/>
    </location>
</feature>
<evidence type="ECO:0008006" key="6">
    <source>
        <dbReference type="Google" id="ProtNLM"/>
    </source>
</evidence>
<feature type="signal peptide" evidence="1">
    <location>
        <begin position="1"/>
        <end position="19"/>
    </location>
</feature>
<sequence>MRKTRATLAVACLVLTIAACDHKPAPLSQQEKQIVTELTANLKARCVGRYLVDMPEDATEYGYAKIVGVDIEAKAMTEDAWREEVAQREAALKATRSRDAYPFLYEAGKARGENTYYFIHRGTIYNDPSRRHIEGYKWNHGYRFLLKIEAYDYLHPDQTDEPIVQKMTVKNSAPEKTAVVLSLLEKLRGRSPDDIPTEPGVCFAGGFLPGKATDDQYVSGGFTLANNRDVAFEVSVDTKSQGKTSLLQRTDSPELRALLKAADGNVIRKGTVDLSDLKAEEWLSEGRRPGGGRGNSFSLMVNETTSTPSSPYFALDMNTGGQLEIQGKFVKLDKGSLSTGEAVALWDSVSRTVRIRPGSL</sequence>
<evidence type="ECO:0000313" key="4">
    <source>
        <dbReference type="EMBL" id="NLP60920.1"/>
    </source>
</evidence>
<evidence type="ECO:0000259" key="2">
    <source>
        <dbReference type="Pfam" id="PF18426"/>
    </source>
</evidence>
<comment type="caution">
    <text evidence="4">The sequence shown here is derived from an EMBL/GenBank/DDBJ whole genome shotgun (WGS) entry which is preliminary data.</text>
</comment>
<feature type="domain" description="Tle cognate immunity protein 4 N-terminal" evidence="3">
    <location>
        <begin position="43"/>
        <end position="190"/>
    </location>
</feature>
<dbReference type="RefSeq" id="WP_152617324.1">
    <property type="nucleotide sequence ID" value="NZ_CADFGF010000001.1"/>
</dbReference>
<dbReference type="Pfam" id="PF18426">
    <property type="entry name" value="Tli4_C"/>
    <property type="match status" value="1"/>
</dbReference>
<evidence type="ECO:0000313" key="5">
    <source>
        <dbReference type="Proteomes" id="UP000030460"/>
    </source>
</evidence>
<organism evidence="4 5">
    <name type="scientific">Paraburkholderia sacchari</name>
    <dbReference type="NCBI Taxonomy" id="159450"/>
    <lineage>
        <taxon>Bacteria</taxon>
        <taxon>Pseudomonadati</taxon>
        <taxon>Pseudomonadota</taxon>
        <taxon>Betaproteobacteria</taxon>
        <taxon>Burkholderiales</taxon>
        <taxon>Burkholderiaceae</taxon>
        <taxon>Paraburkholderia</taxon>
    </lineage>
</organism>
<feature type="chain" id="PRO_5035741386" description="Tle cognate immunity protein 4 C-terminal domain-containing protein" evidence="1">
    <location>
        <begin position="20"/>
        <end position="360"/>
    </location>
</feature>
<accession>A0A8T6Z9H2</accession>
<reference evidence="4" key="2">
    <citation type="submission" date="2020-04" db="EMBL/GenBank/DDBJ databases">
        <authorList>
            <person name="Alexandrino P."/>
            <person name="Mendonca T."/>
            <person name="Guaman L."/>
            <person name="Cherix J."/>
            <person name="Lozano-Sakalauskas G."/>
            <person name="Fujita A."/>
            <person name="Filho E.R."/>
            <person name="Long P."/>
            <person name="Padilla G."/>
            <person name="Taciro M.K."/>
            <person name="Gomez J.G."/>
            <person name="Silva L.F."/>
            <person name="Torres M."/>
        </authorList>
    </citation>
    <scope>NUCLEOTIDE SEQUENCE</scope>
    <source>
        <strain evidence="4">LMG 19450</strain>
    </source>
</reference>
<dbReference type="InterPro" id="IPR040761">
    <property type="entry name" value="Tli4_N"/>
</dbReference>
<proteinExistence type="predicted"/>
<dbReference type="InterPro" id="IPR041290">
    <property type="entry name" value="Tli4_C"/>
</dbReference>
<dbReference type="OrthoDB" id="8722129at2"/>
<name>A0A8T6Z9H2_9BURK</name>
<keyword evidence="5" id="KW-1185">Reference proteome</keyword>
<dbReference type="PROSITE" id="PS51257">
    <property type="entry name" value="PROKAR_LIPOPROTEIN"/>
    <property type="match status" value="1"/>
</dbReference>
<reference evidence="4" key="1">
    <citation type="journal article" date="2015" name="Genome Announc.">
        <title>Draft Genome Sequence of the Polyhydroxyalkanoate-Producing Bacterium Burkholderia sacchari LMG 19450 Isolated from Brazilian Sugarcane Plantation Soil.</title>
        <authorList>
            <person name="Alexandrino P.M."/>
            <person name="Mendonca T.T."/>
            <person name="Guaman Bautista L.P."/>
            <person name="Cherix J."/>
            <person name="Lozano-Sakalauskas G.C."/>
            <person name="Fujita A."/>
            <person name="Ramos Filho E."/>
            <person name="Long P."/>
            <person name="Padilla G."/>
            <person name="Taciro M.K."/>
            <person name="Gomez J.G."/>
            <person name="Silva L.F."/>
        </authorList>
    </citation>
    <scope>NUCLEOTIDE SEQUENCE</scope>
    <source>
        <strain evidence="4">LMG 19450</strain>
    </source>
</reference>
<dbReference type="AlphaFoldDB" id="A0A8T6Z9H2"/>
<keyword evidence="1" id="KW-0732">Signal</keyword>